<accession>A0A562NPA9</accession>
<feature type="active site" description="Proton donor/acceptor" evidence="7">
    <location>
        <position position="147"/>
    </location>
</feature>
<dbReference type="GO" id="GO:0004180">
    <property type="term" value="F:carboxypeptidase activity"/>
    <property type="evidence" value="ECO:0007669"/>
    <property type="project" value="UniProtKB-ARBA"/>
</dbReference>
<evidence type="ECO:0000256" key="1">
    <source>
        <dbReference type="ARBA" id="ARBA00004752"/>
    </source>
</evidence>
<feature type="domain" description="L,D-TPase catalytic" evidence="9">
    <location>
        <begin position="55"/>
        <end position="186"/>
    </location>
</feature>
<dbReference type="OrthoDB" id="9809748at2"/>
<evidence type="ECO:0000256" key="8">
    <source>
        <dbReference type="SAM" id="Coils"/>
    </source>
</evidence>
<dbReference type="Proteomes" id="UP000317122">
    <property type="component" value="Unassembled WGS sequence"/>
</dbReference>
<dbReference type="UniPathway" id="UPA00219"/>
<dbReference type="GO" id="GO:0016740">
    <property type="term" value="F:transferase activity"/>
    <property type="evidence" value="ECO:0007669"/>
    <property type="project" value="UniProtKB-KW"/>
</dbReference>
<feature type="active site" description="Nucleophile" evidence="7">
    <location>
        <position position="155"/>
    </location>
</feature>
<keyword evidence="8" id="KW-0175">Coiled coil</keyword>
<evidence type="ECO:0000256" key="7">
    <source>
        <dbReference type="PROSITE-ProRule" id="PRU01373"/>
    </source>
</evidence>
<dbReference type="AlphaFoldDB" id="A0A562NPA9"/>
<organism evidence="10 11">
    <name type="scientific">Mesorhizobium tianshanense</name>
    <dbReference type="NCBI Taxonomy" id="39844"/>
    <lineage>
        <taxon>Bacteria</taxon>
        <taxon>Pseudomonadati</taxon>
        <taxon>Pseudomonadota</taxon>
        <taxon>Alphaproteobacteria</taxon>
        <taxon>Hyphomicrobiales</taxon>
        <taxon>Phyllobacteriaceae</taxon>
        <taxon>Mesorhizobium</taxon>
    </lineage>
</organism>
<dbReference type="RefSeq" id="WP_145720143.1">
    <property type="nucleotide sequence ID" value="NZ_BSPF01000126.1"/>
</dbReference>
<dbReference type="GO" id="GO:0008360">
    <property type="term" value="P:regulation of cell shape"/>
    <property type="evidence" value="ECO:0007669"/>
    <property type="project" value="UniProtKB-UniRule"/>
</dbReference>
<dbReference type="Pfam" id="PF03734">
    <property type="entry name" value="YkuD"/>
    <property type="match status" value="1"/>
</dbReference>
<reference evidence="10 11" key="1">
    <citation type="journal article" date="2015" name="Stand. Genomic Sci.">
        <title>Genomic Encyclopedia of Bacterial and Archaeal Type Strains, Phase III: the genomes of soil and plant-associated and newly described type strains.</title>
        <authorList>
            <person name="Whitman W.B."/>
            <person name="Woyke T."/>
            <person name="Klenk H.P."/>
            <person name="Zhou Y."/>
            <person name="Lilburn T.G."/>
            <person name="Beck B.J."/>
            <person name="De Vos P."/>
            <person name="Vandamme P."/>
            <person name="Eisen J.A."/>
            <person name="Garrity G."/>
            <person name="Hugenholtz P."/>
            <person name="Kyrpides N.C."/>
        </authorList>
    </citation>
    <scope>NUCLEOTIDE SEQUENCE [LARGE SCALE GENOMIC DNA]</scope>
    <source>
        <strain evidence="10 11">CGMCC 1.2546</strain>
    </source>
</reference>
<evidence type="ECO:0000313" key="10">
    <source>
        <dbReference type="EMBL" id="TWI33566.1"/>
    </source>
</evidence>
<keyword evidence="4 7" id="KW-0133">Cell shape</keyword>
<dbReference type="InterPro" id="IPR038063">
    <property type="entry name" value="Transpep_catalytic_dom"/>
</dbReference>
<comment type="similarity">
    <text evidence="2">Belongs to the YkuD family.</text>
</comment>
<dbReference type="PROSITE" id="PS52029">
    <property type="entry name" value="LD_TPASE"/>
    <property type="match status" value="1"/>
</dbReference>
<gene>
    <name evidence="10" type="ORF">IQ26_04075</name>
</gene>
<evidence type="ECO:0000313" key="11">
    <source>
        <dbReference type="Proteomes" id="UP000317122"/>
    </source>
</evidence>
<evidence type="ECO:0000256" key="2">
    <source>
        <dbReference type="ARBA" id="ARBA00005992"/>
    </source>
</evidence>
<dbReference type="PROSITE" id="PS51257">
    <property type="entry name" value="PROKAR_LIPOPROTEIN"/>
    <property type="match status" value="1"/>
</dbReference>
<evidence type="ECO:0000256" key="4">
    <source>
        <dbReference type="ARBA" id="ARBA00022960"/>
    </source>
</evidence>
<dbReference type="EMBL" id="VLKT01000025">
    <property type="protein sequence ID" value="TWI33566.1"/>
    <property type="molecule type" value="Genomic_DNA"/>
</dbReference>
<dbReference type="CDD" id="cd16913">
    <property type="entry name" value="YkuD_like"/>
    <property type="match status" value="1"/>
</dbReference>
<evidence type="ECO:0000256" key="3">
    <source>
        <dbReference type="ARBA" id="ARBA00022679"/>
    </source>
</evidence>
<evidence type="ECO:0000256" key="5">
    <source>
        <dbReference type="ARBA" id="ARBA00022984"/>
    </source>
</evidence>
<proteinExistence type="inferred from homology"/>
<dbReference type="PANTHER" id="PTHR36699:SF1">
    <property type="entry name" value="L,D-TRANSPEPTIDASE YAFK-RELATED"/>
    <property type="match status" value="1"/>
</dbReference>
<keyword evidence="6 7" id="KW-0961">Cell wall biogenesis/degradation</keyword>
<evidence type="ECO:0000259" key="9">
    <source>
        <dbReference type="PROSITE" id="PS52029"/>
    </source>
</evidence>
<dbReference type="PANTHER" id="PTHR36699">
    <property type="entry name" value="LD-TRANSPEPTIDASE"/>
    <property type="match status" value="1"/>
</dbReference>
<keyword evidence="5 7" id="KW-0573">Peptidoglycan synthesis</keyword>
<feature type="coiled-coil region" evidence="8">
    <location>
        <begin position="345"/>
        <end position="383"/>
    </location>
</feature>
<evidence type="ECO:0000256" key="6">
    <source>
        <dbReference type="ARBA" id="ARBA00023316"/>
    </source>
</evidence>
<sequence length="431" mass="46644">MFAKLARTGFLIAAIGVAGCTDSSMKDFNPSANNPLPDKILASMKAKGMTRTSPVMARIFKEEGKLEIWKAKTNGRYDIVASYDICKWSGKLGPKFTEGDRQAPEGFYTVRPAQMNPRSSYHLAFNIGYPNAYDRANGRTGSHLMVHGACSSSGCYSMTNAQIEQIYAFGRDAFQGGQTEFQIQAFPFRMTAANMARYRQDPNYEFWKMLKVGYDNFEITKVPPKVDVCEKRYVFNQVAADGATFDPASACPTTTQPDSLKSAFNAYQSTYEAAFNGAVKASVPAPKPTIAGIKEASIVSDWSKRRARGERVPIEPPSLNADGSLTETARMGRIDSPAGRKMAALDAEKAAKQKAEEQRLAAIEAAKAEKEAARIQSLAEEEAVRAAAEAPVATATIAPAEAAPVTETQAASAEDSTATKLKRKLLGMFGG</sequence>
<dbReference type="InterPro" id="IPR005490">
    <property type="entry name" value="LD_TPept_cat_dom"/>
</dbReference>
<comment type="caution">
    <text evidence="10">The sequence shown here is derived from an EMBL/GenBank/DDBJ whole genome shotgun (WGS) entry which is preliminary data.</text>
</comment>
<dbReference type="SUPFAM" id="SSF141523">
    <property type="entry name" value="L,D-transpeptidase catalytic domain-like"/>
    <property type="match status" value="1"/>
</dbReference>
<keyword evidence="11" id="KW-1185">Reference proteome</keyword>
<keyword evidence="3" id="KW-0808">Transferase</keyword>
<dbReference type="GO" id="GO:0009252">
    <property type="term" value="P:peptidoglycan biosynthetic process"/>
    <property type="evidence" value="ECO:0007669"/>
    <property type="project" value="UniProtKB-UniPathway"/>
</dbReference>
<name>A0A562NPA9_9HYPH</name>
<comment type="pathway">
    <text evidence="1 7">Cell wall biogenesis; peptidoglycan biosynthesis.</text>
</comment>
<protein>
    <submittedName>
        <fullName evidence="10">Murein L,D-transpeptidase YafK</fullName>
    </submittedName>
</protein>
<dbReference type="GO" id="GO:0071555">
    <property type="term" value="P:cell wall organization"/>
    <property type="evidence" value="ECO:0007669"/>
    <property type="project" value="UniProtKB-UniRule"/>
</dbReference>